<evidence type="ECO:0000313" key="2">
    <source>
        <dbReference type="Proteomes" id="UP000724584"/>
    </source>
</evidence>
<accession>A0ACB7PND6</accession>
<dbReference type="Proteomes" id="UP000724584">
    <property type="component" value="Unassembled WGS sequence"/>
</dbReference>
<gene>
    <name evidence="1" type="ORF">F5144DRAFT_545610</name>
</gene>
<dbReference type="EMBL" id="JAGIZQ010000002">
    <property type="protein sequence ID" value="KAH6641574.1"/>
    <property type="molecule type" value="Genomic_DNA"/>
</dbReference>
<sequence length="123" mass="14279">MTAGNSRALWWRPPTRAAWRVQQAALARVKWLREDARRMDSTTGGLIWIWPTSENKQSTSAAVRRDQRNGRQRIAQRRPNQRRPDEGLGPGRGKGWEAARLYAEPFGGLEEEDWRDERALLAW</sequence>
<name>A0ACB7PND6_9PEZI</name>
<proteinExistence type="predicted"/>
<protein>
    <submittedName>
        <fullName evidence="1">Uncharacterized protein</fullName>
    </submittedName>
</protein>
<evidence type="ECO:0000313" key="1">
    <source>
        <dbReference type="EMBL" id="KAH6641574.1"/>
    </source>
</evidence>
<keyword evidence="2" id="KW-1185">Reference proteome</keyword>
<organism evidence="1 2">
    <name type="scientific">Chaetomium tenue</name>
    <dbReference type="NCBI Taxonomy" id="1854479"/>
    <lineage>
        <taxon>Eukaryota</taxon>
        <taxon>Fungi</taxon>
        <taxon>Dikarya</taxon>
        <taxon>Ascomycota</taxon>
        <taxon>Pezizomycotina</taxon>
        <taxon>Sordariomycetes</taxon>
        <taxon>Sordariomycetidae</taxon>
        <taxon>Sordariales</taxon>
        <taxon>Chaetomiaceae</taxon>
        <taxon>Chaetomium</taxon>
    </lineage>
</organism>
<comment type="caution">
    <text evidence="1">The sequence shown here is derived from an EMBL/GenBank/DDBJ whole genome shotgun (WGS) entry which is preliminary data.</text>
</comment>
<reference evidence="1 2" key="1">
    <citation type="journal article" date="2021" name="Nat. Commun.">
        <title>Genetic determinants of endophytism in the Arabidopsis root mycobiome.</title>
        <authorList>
            <person name="Mesny F."/>
            <person name="Miyauchi S."/>
            <person name="Thiergart T."/>
            <person name="Pickel B."/>
            <person name="Atanasova L."/>
            <person name="Karlsson M."/>
            <person name="Huettel B."/>
            <person name="Barry K.W."/>
            <person name="Haridas S."/>
            <person name="Chen C."/>
            <person name="Bauer D."/>
            <person name="Andreopoulos W."/>
            <person name="Pangilinan J."/>
            <person name="LaButti K."/>
            <person name="Riley R."/>
            <person name="Lipzen A."/>
            <person name="Clum A."/>
            <person name="Drula E."/>
            <person name="Henrissat B."/>
            <person name="Kohler A."/>
            <person name="Grigoriev I.V."/>
            <person name="Martin F.M."/>
            <person name="Hacquard S."/>
        </authorList>
    </citation>
    <scope>NUCLEOTIDE SEQUENCE [LARGE SCALE GENOMIC DNA]</scope>
    <source>
        <strain evidence="1 2">MPI-SDFR-AT-0079</strain>
    </source>
</reference>